<dbReference type="Proteomes" id="UP001283361">
    <property type="component" value="Unassembled WGS sequence"/>
</dbReference>
<dbReference type="EMBL" id="JAWDGP010005772">
    <property type="protein sequence ID" value="KAK3752273.1"/>
    <property type="molecule type" value="Genomic_DNA"/>
</dbReference>
<evidence type="ECO:0000313" key="1">
    <source>
        <dbReference type="EMBL" id="KAK3752273.1"/>
    </source>
</evidence>
<sequence length="83" mass="8830">MTSGHQEVTCTIQAQLGNVMVGNFSPPVDPGHDQTIDSCDLFLIQGTKCFTSLNSELATDAFTSVYLESRHSFAGAPPNVVAL</sequence>
<gene>
    <name evidence="1" type="ORF">RRG08_011233</name>
</gene>
<accession>A0AAE0YNB2</accession>
<evidence type="ECO:0000313" key="2">
    <source>
        <dbReference type="Proteomes" id="UP001283361"/>
    </source>
</evidence>
<keyword evidence="2" id="KW-1185">Reference proteome</keyword>
<name>A0AAE0YNB2_9GAST</name>
<protein>
    <submittedName>
        <fullName evidence="1">Uncharacterized protein</fullName>
    </submittedName>
</protein>
<organism evidence="1 2">
    <name type="scientific">Elysia crispata</name>
    <name type="common">lettuce slug</name>
    <dbReference type="NCBI Taxonomy" id="231223"/>
    <lineage>
        <taxon>Eukaryota</taxon>
        <taxon>Metazoa</taxon>
        <taxon>Spiralia</taxon>
        <taxon>Lophotrochozoa</taxon>
        <taxon>Mollusca</taxon>
        <taxon>Gastropoda</taxon>
        <taxon>Heterobranchia</taxon>
        <taxon>Euthyneura</taxon>
        <taxon>Panpulmonata</taxon>
        <taxon>Sacoglossa</taxon>
        <taxon>Placobranchoidea</taxon>
        <taxon>Plakobranchidae</taxon>
        <taxon>Elysia</taxon>
    </lineage>
</organism>
<comment type="caution">
    <text evidence="1">The sequence shown here is derived from an EMBL/GenBank/DDBJ whole genome shotgun (WGS) entry which is preliminary data.</text>
</comment>
<dbReference type="AlphaFoldDB" id="A0AAE0YNB2"/>
<proteinExistence type="predicted"/>
<reference evidence="1" key="1">
    <citation type="journal article" date="2023" name="G3 (Bethesda)">
        <title>A reference genome for the long-term kleptoplast-retaining sea slug Elysia crispata morphotype clarki.</title>
        <authorList>
            <person name="Eastman K.E."/>
            <person name="Pendleton A.L."/>
            <person name="Shaikh M.A."/>
            <person name="Suttiyut T."/>
            <person name="Ogas R."/>
            <person name="Tomko P."/>
            <person name="Gavelis G."/>
            <person name="Widhalm J.R."/>
            <person name="Wisecaver J.H."/>
        </authorList>
    </citation>
    <scope>NUCLEOTIDE SEQUENCE</scope>
    <source>
        <strain evidence="1">ECLA1</strain>
    </source>
</reference>